<evidence type="ECO:0000313" key="3">
    <source>
        <dbReference type="Proteomes" id="UP000242814"/>
    </source>
</evidence>
<proteinExistence type="predicted"/>
<feature type="region of interest" description="Disordered" evidence="1">
    <location>
        <begin position="160"/>
        <end position="181"/>
    </location>
</feature>
<feature type="region of interest" description="Disordered" evidence="1">
    <location>
        <begin position="634"/>
        <end position="700"/>
    </location>
</feature>
<feature type="compositionally biased region" description="Polar residues" evidence="1">
    <location>
        <begin position="532"/>
        <end position="544"/>
    </location>
</feature>
<feature type="compositionally biased region" description="Polar residues" evidence="1">
    <location>
        <begin position="208"/>
        <end position="231"/>
    </location>
</feature>
<feature type="compositionally biased region" description="Polar residues" evidence="1">
    <location>
        <begin position="369"/>
        <end position="380"/>
    </location>
</feature>
<feature type="region of interest" description="Disordered" evidence="1">
    <location>
        <begin position="571"/>
        <end position="592"/>
    </location>
</feature>
<feature type="compositionally biased region" description="Polar residues" evidence="1">
    <location>
        <begin position="268"/>
        <end position="280"/>
    </location>
</feature>
<feature type="region of interest" description="Disordered" evidence="1">
    <location>
        <begin position="254"/>
        <end position="338"/>
    </location>
</feature>
<organism evidence="2 3">
    <name type="scientific">Paracoccidioides brasiliensis</name>
    <dbReference type="NCBI Taxonomy" id="121759"/>
    <lineage>
        <taxon>Eukaryota</taxon>
        <taxon>Fungi</taxon>
        <taxon>Dikarya</taxon>
        <taxon>Ascomycota</taxon>
        <taxon>Pezizomycotina</taxon>
        <taxon>Eurotiomycetes</taxon>
        <taxon>Eurotiomycetidae</taxon>
        <taxon>Onygenales</taxon>
        <taxon>Ajellomycetaceae</taxon>
        <taxon>Paracoccidioides</taxon>
    </lineage>
</organism>
<protein>
    <submittedName>
        <fullName evidence="2">Uncharacterized protein</fullName>
    </submittedName>
</protein>
<dbReference type="VEuPathDB" id="FungiDB:PABG_01198"/>
<dbReference type="EMBL" id="LZYO01000082">
    <property type="protein sequence ID" value="ODH37722.1"/>
    <property type="molecule type" value="Genomic_DNA"/>
</dbReference>
<feature type="compositionally biased region" description="Low complexity" evidence="1">
    <location>
        <begin position="125"/>
        <end position="142"/>
    </location>
</feature>
<evidence type="ECO:0000313" key="2">
    <source>
        <dbReference type="EMBL" id="ODH37722.1"/>
    </source>
</evidence>
<feature type="region of interest" description="Disordered" evidence="1">
    <location>
        <begin position="838"/>
        <end position="869"/>
    </location>
</feature>
<accession>A0A1D2JID2</accession>
<name>A0A1D2JID2_PARBR</name>
<feature type="region of interest" description="Disordered" evidence="1">
    <location>
        <begin position="532"/>
        <end position="555"/>
    </location>
</feature>
<feature type="compositionally biased region" description="Low complexity" evidence="1">
    <location>
        <begin position="843"/>
        <end position="860"/>
    </location>
</feature>
<feature type="region of interest" description="Disordered" evidence="1">
    <location>
        <begin position="927"/>
        <end position="976"/>
    </location>
</feature>
<feature type="compositionally biased region" description="Polar residues" evidence="1">
    <location>
        <begin position="730"/>
        <end position="752"/>
    </location>
</feature>
<comment type="caution">
    <text evidence="2">The sequence shown here is derived from an EMBL/GenBank/DDBJ whole genome shotgun (WGS) entry which is preliminary data.</text>
</comment>
<feature type="compositionally biased region" description="Low complexity" evidence="1">
    <location>
        <begin position="779"/>
        <end position="800"/>
    </location>
</feature>
<feature type="region of interest" description="Disordered" evidence="1">
    <location>
        <begin position="369"/>
        <end position="414"/>
    </location>
</feature>
<feature type="compositionally biased region" description="Basic and acidic residues" evidence="1">
    <location>
        <begin position="673"/>
        <end position="682"/>
    </location>
</feature>
<feature type="region of interest" description="Disordered" evidence="1">
    <location>
        <begin position="30"/>
        <end position="142"/>
    </location>
</feature>
<feature type="region of interest" description="Disordered" evidence="1">
    <location>
        <begin position="712"/>
        <end position="825"/>
    </location>
</feature>
<sequence>MPGLVCEQDHTEPLEYLHMVEPPSAVTDYKDIHLEAPEANTAEASKSPQESTHPAKAATKLSQLDGRSEICVSPSWATDKERREKKRELKRLAREKKELERFLKLESRNTDQGSVREPRRLTKKPPSNTPSRSSSIRSYLPRSSTAPSVLGFWSNSASKANSINEPDNGHSAPPPTGAEPVRTSLETMKPIFTGHWPYRFGVKTTQVVANNNDPSGDLNSVPPQSTPSNPSDIPGRQLHATKKHADLRAAANFFRLNGPGSPPIESAPTKTSWSKGVNRQLSAGGGKKLRRKSLKAEHEPHMYSLRRGPSDTNGNDTKSSGQPENSTPSTTEGDPSLTALECLSPSLQNASQSTVLKSAESINTLKDITNQQNSEASLTKNAPKDAVKKPTSKPPSRPQKAIKNSAGNHLGHGRMSSWSEIFKSSNRGSSVTLKCRVQSLEPSQKMPNAEVSEFKTSGPYESTYSIDDIFASPIFKLTNPIKQENGLVTTETKNVVNDLAQVQPQPQPQPQTDSNQDITQAKLSPEHTLIQETTTVTNSPSLEPSVNPPNIRRPENTIRLVSKPLNCDSLFKSSPLASPPLNTREDEVSAQSGQLPKCESFPSVISPVAAPQQLEISNGKSLLFFTRLLGHTSKKDKTPGVFESHSTKKPGKAVTSDKGKEKSAPTTASTESPKPKDEDVKAAAKSPNSVDDMPPANADICHNKSVSLLENPTNNYFQIPPKSSKRNNERFPTSSQRKFTSSVELPSTTSDGIETRPQKKHSISIEIPKSQLPLDSRTVRYNSSRTSSSQPSPALSSRKSTPTISQLHTSKHPKINPMAPSDFPSFTALENQTQTTTGPIYDARLGSSSRQSLASSVGGSRAAAQRPARKGTPVAKMFVICCQCKYWHDMPSDVYAKLAFPHGVPATDPLFGDDQYSSRYQQQVPMASGALSAQGGGSSSTITETSSGASNNNIAMDNKSLRGSRPSSSSSSSSNNFTVTCCWCAHRMVKICCAGWTTIVYLHERHH</sequence>
<reference evidence="2 3" key="1">
    <citation type="submission" date="2016-06" db="EMBL/GenBank/DDBJ databases">
        <authorList>
            <person name="Kjaerup R.B."/>
            <person name="Dalgaard T.S."/>
            <person name="Juul-Madsen H.R."/>
        </authorList>
    </citation>
    <scope>NUCLEOTIDE SEQUENCE [LARGE SCALE GENOMIC DNA]</scope>
    <source>
        <strain evidence="2 3">Pb300</strain>
    </source>
</reference>
<feature type="compositionally biased region" description="Low complexity" evidence="1">
    <location>
        <begin position="927"/>
        <end position="950"/>
    </location>
</feature>
<dbReference type="VEuPathDB" id="FungiDB:PADG_04268"/>
<feature type="compositionally biased region" description="Polar residues" evidence="1">
    <location>
        <begin position="42"/>
        <end position="52"/>
    </location>
</feature>
<feature type="compositionally biased region" description="Basic and acidic residues" evidence="1">
    <location>
        <begin position="78"/>
        <end position="120"/>
    </location>
</feature>
<feature type="compositionally biased region" description="Polar residues" evidence="1">
    <location>
        <begin position="310"/>
        <end position="333"/>
    </location>
</feature>
<dbReference type="Proteomes" id="UP000242814">
    <property type="component" value="Unassembled WGS sequence"/>
</dbReference>
<gene>
    <name evidence="2" type="ORF">ACO22_02578</name>
</gene>
<dbReference type="AlphaFoldDB" id="A0A1D2JID2"/>
<evidence type="ECO:0000256" key="1">
    <source>
        <dbReference type="SAM" id="MobiDB-lite"/>
    </source>
</evidence>
<feature type="region of interest" description="Disordered" evidence="1">
    <location>
        <begin position="208"/>
        <end position="236"/>
    </location>
</feature>